<dbReference type="GO" id="GO:0051607">
    <property type="term" value="P:defense response to virus"/>
    <property type="evidence" value="ECO:0007669"/>
    <property type="project" value="UniProtKB-KW"/>
</dbReference>
<accession>C4FMT6</accession>
<keyword evidence="5" id="KW-0051">Antiviral defense</keyword>
<evidence type="ECO:0000256" key="3">
    <source>
        <dbReference type="ARBA" id="ARBA00016118"/>
    </source>
</evidence>
<comment type="similarity">
    <text evidence="2">Belongs to the CRISPR-associated Csm2 family.</text>
</comment>
<keyword evidence="8" id="KW-1185">Reference proteome</keyword>
<evidence type="ECO:0000256" key="4">
    <source>
        <dbReference type="ARBA" id="ARBA00022884"/>
    </source>
</evidence>
<gene>
    <name evidence="7" type="primary">csm2</name>
    <name evidence="7" type="ORF">VEIDISOL_00091</name>
</gene>
<dbReference type="Pfam" id="PF03750">
    <property type="entry name" value="Csm2_III-A"/>
    <property type="match status" value="1"/>
</dbReference>
<reference evidence="7" key="1">
    <citation type="submission" date="2009-04" db="EMBL/GenBank/DDBJ databases">
        <authorList>
            <person name="Weinstock G."/>
            <person name="Sodergren E."/>
            <person name="Clifton S."/>
            <person name="Fulton L."/>
            <person name="Fulton B."/>
            <person name="Courtney L."/>
            <person name="Fronick C."/>
            <person name="Harrison M."/>
            <person name="Strong C."/>
            <person name="Farmer C."/>
            <person name="Delahaunty K."/>
            <person name="Markovic C."/>
            <person name="Hall O."/>
            <person name="Minx P."/>
            <person name="Tomlinson C."/>
            <person name="Mitreva M."/>
            <person name="Nelson J."/>
            <person name="Hou S."/>
            <person name="Wollam A."/>
            <person name="Pepin K.H."/>
            <person name="Johnson M."/>
            <person name="Bhonagiri V."/>
            <person name="Nash W.E."/>
            <person name="Warren W."/>
            <person name="Chinwalla A."/>
            <person name="Mardis E.R."/>
            <person name="Wilson R.K."/>
        </authorList>
    </citation>
    <scope>NUCLEOTIDE SEQUENCE [LARGE SCALE GENOMIC DNA]</scope>
    <source>
        <strain evidence="7">ATCC 17748</strain>
    </source>
</reference>
<proteinExistence type="inferred from homology"/>
<keyword evidence="4" id="KW-0694">RNA-binding</keyword>
<sequence length="170" mass="19931">MIQGKFNWDIDIVTKAEETIGRLRYNPKCKKTDEVFDVKYAQVRKILSSVVAIKNKLGVEQRKSKSFDKLPDSIAMEVRFLKTTFLYQAGRDKDYKYPIKSFIEDSQLVEMVECIGTDVKKFDMFCKYVEALVAFYKYRAVSVIADTNDTWNKNKPYNNQNYNQSNGNRR</sequence>
<evidence type="ECO:0000256" key="1">
    <source>
        <dbReference type="ARBA" id="ARBA00003640"/>
    </source>
</evidence>
<dbReference type="GO" id="GO:0003723">
    <property type="term" value="F:RNA binding"/>
    <property type="evidence" value="ECO:0007669"/>
    <property type="project" value="UniProtKB-KW"/>
</dbReference>
<dbReference type="eggNOG" id="COG1421">
    <property type="taxonomic scope" value="Bacteria"/>
</dbReference>
<evidence type="ECO:0000313" key="7">
    <source>
        <dbReference type="EMBL" id="EEP66028.1"/>
    </source>
</evidence>
<evidence type="ECO:0000256" key="6">
    <source>
        <dbReference type="ARBA" id="ARBA00031723"/>
    </source>
</evidence>
<name>C4FMT6_9FIRM</name>
<dbReference type="Proteomes" id="UP000003529">
    <property type="component" value="Unassembled WGS sequence"/>
</dbReference>
<evidence type="ECO:0000256" key="5">
    <source>
        <dbReference type="ARBA" id="ARBA00023118"/>
    </source>
</evidence>
<evidence type="ECO:0000313" key="8">
    <source>
        <dbReference type="Proteomes" id="UP000003529"/>
    </source>
</evidence>
<comment type="function">
    <text evidence="1">This subunit may be involved in monitoring complementarity of crRNA and target RNA.</text>
</comment>
<protein>
    <recommendedName>
        <fullName evidence="3">CRISPR system Cms protein Csm2</fullName>
    </recommendedName>
    <alternativeName>
        <fullName evidence="6">CRISPR type III A-associated protein Csm2</fullName>
    </alternativeName>
</protein>
<evidence type="ECO:0000256" key="2">
    <source>
        <dbReference type="ARBA" id="ARBA00006896"/>
    </source>
</evidence>
<dbReference type="AlphaFoldDB" id="C4FMT6"/>
<comment type="caution">
    <text evidence="7">The sequence shown here is derived from an EMBL/GenBank/DDBJ whole genome shotgun (WGS) entry which is preliminary data.</text>
</comment>
<dbReference type="EMBL" id="ACIK02000004">
    <property type="protein sequence ID" value="EEP66028.1"/>
    <property type="molecule type" value="Genomic_DNA"/>
</dbReference>
<dbReference type="RefSeq" id="WP_005384903.1">
    <property type="nucleotide sequence ID" value="NZ_GG667604.1"/>
</dbReference>
<dbReference type="HOGENOM" id="CLU_131491_1_0_9"/>
<dbReference type="OrthoDB" id="1862673at2"/>
<organism evidence="7 8">
    <name type="scientific">Veillonella dispar ATCC 17748</name>
    <dbReference type="NCBI Taxonomy" id="546273"/>
    <lineage>
        <taxon>Bacteria</taxon>
        <taxon>Bacillati</taxon>
        <taxon>Bacillota</taxon>
        <taxon>Negativicutes</taxon>
        <taxon>Veillonellales</taxon>
        <taxon>Veillonellaceae</taxon>
        <taxon>Veillonella</taxon>
    </lineage>
</organism>
<dbReference type="NCBIfam" id="TIGR01870">
    <property type="entry name" value="cas_TM1810_Csm2"/>
    <property type="match status" value="1"/>
</dbReference>
<dbReference type="InterPro" id="IPR010149">
    <property type="entry name" value="CRISPR-assoc_prot_Csm2_III-A"/>
</dbReference>